<keyword evidence="2" id="KW-1185">Reference proteome</keyword>
<gene>
    <name evidence="1" type="ORF">KZC51_02750</name>
</gene>
<dbReference type="SUPFAM" id="SSF51735">
    <property type="entry name" value="NAD(P)-binding Rossmann-fold domains"/>
    <property type="match status" value="1"/>
</dbReference>
<dbReference type="Gene3D" id="3.40.50.720">
    <property type="entry name" value="NAD(P)-binding Rossmann-like Domain"/>
    <property type="match status" value="1"/>
</dbReference>
<reference evidence="1 2" key="1">
    <citation type="submission" date="2021-06" db="EMBL/GenBank/DDBJ databases">
        <title>Genome-based taxonomic framework of Microbacterium strains isolated from marine environment, the description of four new species and reclassification of four preexisting species.</title>
        <authorList>
            <person name="Lee S.D."/>
            <person name="Kim S.-M."/>
            <person name="Byeon Y.-S."/>
            <person name="Yang H.L."/>
            <person name="Kim I.S."/>
        </authorList>
    </citation>
    <scope>NUCLEOTIDE SEQUENCE [LARGE SCALE GENOMIC DNA]</scope>
    <source>
        <strain evidence="1 2">SSW1-49</strain>
    </source>
</reference>
<evidence type="ECO:0008006" key="3">
    <source>
        <dbReference type="Google" id="ProtNLM"/>
    </source>
</evidence>
<organism evidence="1 2">
    <name type="scientific">Microbacterium croceum</name>
    <dbReference type="NCBI Taxonomy" id="2851645"/>
    <lineage>
        <taxon>Bacteria</taxon>
        <taxon>Bacillati</taxon>
        <taxon>Actinomycetota</taxon>
        <taxon>Actinomycetes</taxon>
        <taxon>Micrococcales</taxon>
        <taxon>Microbacteriaceae</taxon>
        <taxon>Microbacterium</taxon>
    </lineage>
</organism>
<comment type="caution">
    <text evidence="1">The sequence shown here is derived from an EMBL/GenBank/DDBJ whole genome shotgun (WGS) entry which is preliminary data.</text>
</comment>
<proteinExistence type="predicted"/>
<dbReference type="Proteomes" id="UP001300096">
    <property type="component" value="Unassembled WGS sequence"/>
</dbReference>
<evidence type="ECO:0000313" key="2">
    <source>
        <dbReference type="Proteomes" id="UP001300096"/>
    </source>
</evidence>
<accession>A0ABT0FAG1</accession>
<dbReference type="InterPro" id="IPR036291">
    <property type="entry name" value="NAD(P)-bd_dom_sf"/>
</dbReference>
<dbReference type="RefSeq" id="WP_247628487.1">
    <property type="nucleotide sequence ID" value="NZ_JAHWXN010000001.1"/>
</dbReference>
<sequence>MSTAPWFDDGVRSRRTRGGKELHHDRTTFLLCEHPMRALLLGARGAVGTVIRRELERADHTVTAASRAEAGGVRIDLRGDLAPLAALAGEHDVVINASGIERPELATATARTPLVDISATGSYLAALRDAARGLVVLGAGLAPGLTTVLAAALDTRPRDQIDVLVMLGSGEKHGPAAVAWTAGLVGTDIHLPPDAGKVRNFRTSVRAEGPDGRTRRYLRADFPDHILLAPTGSPVIRSYLTLGSAAMTASLDLVGRLPALRGVLSIAPHVGGEDWHVVARNRRTGERRQAAGSGQSEATGRLTALAAVRIAGSTRGTATMADLVSADEVEAVLA</sequence>
<name>A0ABT0FAG1_9MICO</name>
<evidence type="ECO:0000313" key="1">
    <source>
        <dbReference type="EMBL" id="MCK2035045.1"/>
    </source>
</evidence>
<protein>
    <recommendedName>
        <fullName evidence="3">Saccharopine dehydrogenase</fullName>
    </recommendedName>
</protein>
<dbReference type="EMBL" id="JAHWXN010000001">
    <property type="protein sequence ID" value="MCK2035045.1"/>
    <property type="molecule type" value="Genomic_DNA"/>
</dbReference>